<accession>A0ABW4NNK2</accession>
<evidence type="ECO:0000313" key="9">
    <source>
        <dbReference type="Proteomes" id="UP001597285"/>
    </source>
</evidence>
<gene>
    <name evidence="8" type="ORF">ACFSBK_06860</name>
</gene>
<feature type="compositionally biased region" description="Basic and acidic residues" evidence="6">
    <location>
        <begin position="127"/>
        <end position="137"/>
    </location>
</feature>
<evidence type="ECO:0000256" key="2">
    <source>
        <dbReference type="ARBA" id="ARBA00022475"/>
    </source>
</evidence>
<keyword evidence="4 7" id="KW-1133">Transmembrane helix</keyword>
<comment type="caution">
    <text evidence="8">The sequence shown here is derived from an EMBL/GenBank/DDBJ whole genome shotgun (WGS) entry which is preliminary data.</text>
</comment>
<feature type="transmembrane region" description="Helical" evidence="7">
    <location>
        <begin position="59"/>
        <end position="80"/>
    </location>
</feature>
<organism evidence="8 9">
    <name type="scientific">Carnobacterium antarcticum</name>
    <dbReference type="NCBI Taxonomy" id="2126436"/>
    <lineage>
        <taxon>Bacteria</taxon>
        <taxon>Bacillati</taxon>
        <taxon>Bacillota</taxon>
        <taxon>Bacilli</taxon>
        <taxon>Lactobacillales</taxon>
        <taxon>Carnobacteriaceae</taxon>
        <taxon>Carnobacterium</taxon>
    </lineage>
</organism>
<protein>
    <submittedName>
        <fullName evidence="8">CidA/LrgA family protein</fullName>
    </submittedName>
</protein>
<evidence type="ECO:0000256" key="6">
    <source>
        <dbReference type="SAM" id="MobiDB-lite"/>
    </source>
</evidence>
<evidence type="ECO:0000256" key="5">
    <source>
        <dbReference type="ARBA" id="ARBA00023136"/>
    </source>
</evidence>
<evidence type="ECO:0000256" key="4">
    <source>
        <dbReference type="ARBA" id="ARBA00022989"/>
    </source>
</evidence>
<keyword evidence="3 7" id="KW-0812">Transmembrane</keyword>
<feature type="region of interest" description="Disordered" evidence="6">
    <location>
        <begin position="118"/>
        <end position="137"/>
    </location>
</feature>
<keyword evidence="5 7" id="KW-0472">Membrane</keyword>
<dbReference type="PANTHER" id="PTHR33931">
    <property type="entry name" value="HOLIN-LIKE PROTEIN CIDA-RELATED"/>
    <property type="match status" value="1"/>
</dbReference>
<dbReference type="RefSeq" id="WP_058918246.1">
    <property type="nucleotide sequence ID" value="NZ_JBHSQC010000025.1"/>
</dbReference>
<feature type="transmembrane region" description="Helical" evidence="7">
    <location>
        <begin position="7"/>
        <end position="24"/>
    </location>
</feature>
<evidence type="ECO:0000256" key="3">
    <source>
        <dbReference type="ARBA" id="ARBA00022692"/>
    </source>
</evidence>
<sequence length="137" mass="15636">MKIYRQLFIILCFSFIGEMVSKGFDLPVPGSVIGMVLLFLALQFKWLDVKSVEKAGNFLLSNLSLLFVPASVGIMVYFPLIKENWWILLIILLLTSGFTLIFVGLLVQKIKRKFEEHPSGNHKKRKAVVEHGTRINK</sequence>
<dbReference type="PANTHER" id="PTHR33931:SF2">
    <property type="entry name" value="HOLIN-LIKE PROTEIN CIDA"/>
    <property type="match status" value="1"/>
</dbReference>
<evidence type="ECO:0000313" key="8">
    <source>
        <dbReference type="EMBL" id="MFD1799570.1"/>
    </source>
</evidence>
<feature type="transmembrane region" description="Helical" evidence="7">
    <location>
        <begin position="30"/>
        <end position="47"/>
    </location>
</feature>
<dbReference type="EMBL" id="JBHUFF010000013">
    <property type="protein sequence ID" value="MFD1799570.1"/>
    <property type="molecule type" value="Genomic_DNA"/>
</dbReference>
<keyword evidence="9" id="KW-1185">Reference proteome</keyword>
<reference evidence="9" key="1">
    <citation type="journal article" date="2019" name="Int. J. Syst. Evol. Microbiol.">
        <title>The Global Catalogue of Microorganisms (GCM) 10K type strain sequencing project: providing services to taxonomists for standard genome sequencing and annotation.</title>
        <authorList>
            <consortium name="The Broad Institute Genomics Platform"/>
            <consortium name="The Broad Institute Genome Sequencing Center for Infectious Disease"/>
            <person name="Wu L."/>
            <person name="Ma J."/>
        </authorList>
    </citation>
    <scope>NUCLEOTIDE SEQUENCE [LARGE SCALE GENOMIC DNA]</scope>
    <source>
        <strain evidence="9">KCTC 42143</strain>
    </source>
</reference>
<evidence type="ECO:0000256" key="1">
    <source>
        <dbReference type="ARBA" id="ARBA00004651"/>
    </source>
</evidence>
<proteinExistence type="predicted"/>
<dbReference type="InterPro" id="IPR005538">
    <property type="entry name" value="LrgA/CidA"/>
</dbReference>
<comment type="subcellular location">
    <subcellularLocation>
        <location evidence="1">Cell membrane</location>
        <topology evidence="1">Multi-pass membrane protein</topology>
    </subcellularLocation>
</comment>
<feature type="transmembrane region" description="Helical" evidence="7">
    <location>
        <begin position="86"/>
        <end position="107"/>
    </location>
</feature>
<keyword evidence="2" id="KW-1003">Cell membrane</keyword>
<dbReference type="Pfam" id="PF03788">
    <property type="entry name" value="LrgA"/>
    <property type="match status" value="1"/>
</dbReference>
<dbReference type="Proteomes" id="UP001597285">
    <property type="component" value="Unassembled WGS sequence"/>
</dbReference>
<evidence type="ECO:0000256" key="7">
    <source>
        <dbReference type="SAM" id="Phobius"/>
    </source>
</evidence>
<name>A0ABW4NNK2_9LACT</name>